<proteinExistence type="predicted"/>
<dbReference type="PANTHER" id="PTHR39966:SF3">
    <property type="entry name" value="DUF438 DOMAIN-CONTAINING PROTEIN"/>
    <property type="match status" value="1"/>
</dbReference>
<dbReference type="EMBL" id="FMWD01000006">
    <property type="protein sequence ID" value="SCZ61664.1"/>
    <property type="molecule type" value="Genomic_DNA"/>
</dbReference>
<dbReference type="Gene3D" id="1.20.120.520">
    <property type="entry name" value="nmb1532 protein domain like"/>
    <property type="match status" value="1"/>
</dbReference>
<dbReference type="InterPro" id="IPR012312">
    <property type="entry name" value="Hemerythrin-like"/>
</dbReference>
<gene>
    <name evidence="2" type="ORF">SAMN03097708_02176</name>
</gene>
<name>A0A1G5QIN1_9GAMM</name>
<dbReference type="RefSeq" id="WP_092996707.1">
    <property type="nucleotide sequence ID" value="NZ_FMWD01000006.1"/>
</dbReference>
<dbReference type="OrthoDB" id="9792554at2"/>
<accession>A0A1G5QIN1</accession>
<protein>
    <submittedName>
        <fullName evidence="2">Hemerythrin HHE cation binding domain-containing protein</fullName>
    </submittedName>
</protein>
<dbReference type="Pfam" id="PF01814">
    <property type="entry name" value="Hemerythrin"/>
    <property type="match status" value="1"/>
</dbReference>
<evidence type="ECO:0000313" key="2">
    <source>
        <dbReference type="EMBL" id="SCZ61664.1"/>
    </source>
</evidence>
<reference evidence="2 3" key="1">
    <citation type="submission" date="2016-10" db="EMBL/GenBank/DDBJ databases">
        <authorList>
            <person name="de Groot N.N."/>
        </authorList>
    </citation>
    <scope>NUCLEOTIDE SEQUENCE [LARGE SCALE GENOMIC DNA]</scope>
    <source>
        <strain evidence="2 3">HLD2</strain>
    </source>
</reference>
<dbReference type="STRING" id="415747.SAMN03097708_02176"/>
<feature type="domain" description="Hemerythrin-like" evidence="1">
    <location>
        <begin position="6"/>
        <end position="125"/>
    </location>
</feature>
<evidence type="ECO:0000313" key="3">
    <source>
        <dbReference type="Proteomes" id="UP000199648"/>
    </source>
</evidence>
<dbReference type="PANTHER" id="PTHR39966">
    <property type="entry name" value="BLL2471 PROTEIN-RELATED"/>
    <property type="match status" value="1"/>
</dbReference>
<dbReference type="AlphaFoldDB" id="A0A1G5QIN1"/>
<evidence type="ECO:0000259" key="1">
    <source>
        <dbReference type="Pfam" id="PF01814"/>
    </source>
</evidence>
<organism evidence="2 3">
    <name type="scientific">Thiohalomonas denitrificans</name>
    <dbReference type="NCBI Taxonomy" id="415747"/>
    <lineage>
        <taxon>Bacteria</taxon>
        <taxon>Pseudomonadati</taxon>
        <taxon>Pseudomonadota</taxon>
        <taxon>Gammaproteobacteria</taxon>
        <taxon>Thiohalomonadales</taxon>
        <taxon>Thiohalomonadaceae</taxon>
        <taxon>Thiohalomonas</taxon>
    </lineage>
</organism>
<dbReference type="GO" id="GO:0005886">
    <property type="term" value="C:plasma membrane"/>
    <property type="evidence" value="ECO:0007669"/>
    <property type="project" value="TreeGrafter"/>
</dbReference>
<sequence>MSSFSDFMGGDHNACDALYAEAERAVANGDWSVAAKANDDFLSAMERHFGMEEQVLFAAFEAAQGSTMGPTQVMRHEHSQMRQLFQQMRDAVAEKDVDAYLGAGETLLILMQQHNAKEEQILYPMTDQVLAAQREELFRQMESVIAE</sequence>
<keyword evidence="3" id="KW-1185">Reference proteome</keyword>
<dbReference type="Proteomes" id="UP000199648">
    <property type="component" value="Unassembled WGS sequence"/>
</dbReference>